<comment type="caution">
    <text evidence="1">The sequence shown here is derived from an EMBL/GenBank/DDBJ whole genome shotgun (WGS) entry which is preliminary data.</text>
</comment>
<keyword evidence="2" id="KW-1185">Reference proteome</keyword>
<gene>
    <name evidence="1" type="ORF">BV22DRAFT_27331</name>
</gene>
<evidence type="ECO:0000313" key="1">
    <source>
        <dbReference type="EMBL" id="KAH7931072.1"/>
    </source>
</evidence>
<dbReference type="Proteomes" id="UP000790709">
    <property type="component" value="Unassembled WGS sequence"/>
</dbReference>
<name>A0ACB8BZT2_9AGAM</name>
<evidence type="ECO:0000313" key="2">
    <source>
        <dbReference type="Proteomes" id="UP000790709"/>
    </source>
</evidence>
<reference evidence="1" key="1">
    <citation type="journal article" date="2021" name="New Phytol.">
        <title>Evolutionary innovations through gain and loss of genes in the ectomycorrhizal Boletales.</title>
        <authorList>
            <person name="Wu G."/>
            <person name="Miyauchi S."/>
            <person name="Morin E."/>
            <person name="Kuo A."/>
            <person name="Drula E."/>
            <person name="Varga T."/>
            <person name="Kohler A."/>
            <person name="Feng B."/>
            <person name="Cao Y."/>
            <person name="Lipzen A."/>
            <person name="Daum C."/>
            <person name="Hundley H."/>
            <person name="Pangilinan J."/>
            <person name="Johnson J."/>
            <person name="Barry K."/>
            <person name="LaButti K."/>
            <person name="Ng V."/>
            <person name="Ahrendt S."/>
            <person name="Min B."/>
            <person name="Choi I.G."/>
            <person name="Park H."/>
            <person name="Plett J.M."/>
            <person name="Magnuson J."/>
            <person name="Spatafora J.W."/>
            <person name="Nagy L.G."/>
            <person name="Henrissat B."/>
            <person name="Grigoriev I.V."/>
            <person name="Yang Z.L."/>
            <person name="Xu J."/>
            <person name="Martin F.M."/>
        </authorList>
    </citation>
    <scope>NUCLEOTIDE SEQUENCE</scope>
    <source>
        <strain evidence="1">KUC20120723A-06</strain>
    </source>
</reference>
<organism evidence="1 2">
    <name type="scientific">Leucogyrophana mollusca</name>
    <dbReference type="NCBI Taxonomy" id="85980"/>
    <lineage>
        <taxon>Eukaryota</taxon>
        <taxon>Fungi</taxon>
        <taxon>Dikarya</taxon>
        <taxon>Basidiomycota</taxon>
        <taxon>Agaricomycotina</taxon>
        <taxon>Agaricomycetes</taxon>
        <taxon>Agaricomycetidae</taxon>
        <taxon>Boletales</taxon>
        <taxon>Boletales incertae sedis</taxon>
        <taxon>Leucogyrophana</taxon>
    </lineage>
</organism>
<dbReference type="EMBL" id="MU266328">
    <property type="protein sequence ID" value="KAH7931072.1"/>
    <property type="molecule type" value="Genomic_DNA"/>
</dbReference>
<protein>
    <submittedName>
        <fullName evidence="1">Cytochrome P450</fullName>
    </submittedName>
</protein>
<proteinExistence type="predicted"/>
<accession>A0ACB8BZT2</accession>
<sequence>MTGSDVCGAMMDTVILLHLHRDHSYGVIGISVELRTMEAIYIDTYSGQDDIQNRTGELFAMAYRNALALDVLGSLGAHWWFNKHEPEVSWSLFSIVALAPAPSVLLLHEHMPMLQAALVAYSLFVLTLFTSIAAYRVSPFHPLAQYPGPIPCKLSQIWNVYIMWGGKQHEYRTMLHDVYGPIVRIGPNELSMVDKDLLPFILGPQGMPKGPLNADSRLTPASEQQKESYSLIGCRNPVRHAQLRKAWNKAFAVSPMKDYEDLMMLRAVQLMERLEQFCRERPDGVGRVDLAKWISFFSFDFMGDLIFGGGFELMRDDDKEGHWHGMETAIFAPAMCQHVPWFSPILRVLPFAGAPMRAFAQFALHYSKVRAATEVKRKDLFYHITEATLSDSDSGISAYPLILSNAVLAITAASDTTASVLSNIMYYLMSNPEAYAKLREEVDDAFPLSDASPINTERFAKMPFLSGVV</sequence>